<feature type="domain" description="Protein kinase" evidence="2">
    <location>
        <begin position="29"/>
        <end position="471"/>
    </location>
</feature>
<dbReference type="GO" id="GO:0004672">
    <property type="term" value="F:protein kinase activity"/>
    <property type="evidence" value="ECO:0007669"/>
    <property type="project" value="InterPro"/>
</dbReference>
<dbReference type="InterPro" id="IPR050588">
    <property type="entry name" value="WNK_Ser-Thr_kinase"/>
</dbReference>
<keyword evidence="4" id="KW-1185">Reference proteome</keyword>
<evidence type="ECO:0000313" key="4">
    <source>
        <dbReference type="Proteomes" id="UP000187209"/>
    </source>
</evidence>
<feature type="region of interest" description="Disordered" evidence="1">
    <location>
        <begin position="456"/>
        <end position="479"/>
    </location>
</feature>
<reference evidence="3 4" key="1">
    <citation type="submission" date="2016-11" db="EMBL/GenBank/DDBJ databases">
        <title>The macronuclear genome of Stentor coeruleus: a giant cell with tiny introns.</title>
        <authorList>
            <person name="Slabodnick M."/>
            <person name="Ruby J.G."/>
            <person name="Reiff S.B."/>
            <person name="Swart E.C."/>
            <person name="Gosai S."/>
            <person name="Prabakaran S."/>
            <person name="Witkowska E."/>
            <person name="Larue G.E."/>
            <person name="Fisher S."/>
            <person name="Freeman R.M."/>
            <person name="Gunawardena J."/>
            <person name="Chu W."/>
            <person name="Stover N.A."/>
            <person name="Gregory B.D."/>
            <person name="Nowacki M."/>
            <person name="Derisi J."/>
            <person name="Roy S.W."/>
            <person name="Marshall W.F."/>
            <person name="Sood P."/>
        </authorList>
    </citation>
    <scope>NUCLEOTIDE SEQUENCE [LARGE SCALE GENOMIC DNA]</scope>
    <source>
        <strain evidence="3">WM001</strain>
    </source>
</reference>
<evidence type="ECO:0000259" key="2">
    <source>
        <dbReference type="PROSITE" id="PS50011"/>
    </source>
</evidence>
<dbReference type="InterPro" id="IPR000719">
    <property type="entry name" value="Prot_kinase_dom"/>
</dbReference>
<protein>
    <recommendedName>
        <fullName evidence="2">Protein kinase domain-containing protein</fullName>
    </recommendedName>
</protein>
<organism evidence="3 4">
    <name type="scientific">Stentor coeruleus</name>
    <dbReference type="NCBI Taxonomy" id="5963"/>
    <lineage>
        <taxon>Eukaryota</taxon>
        <taxon>Sar</taxon>
        <taxon>Alveolata</taxon>
        <taxon>Ciliophora</taxon>
        <taxon>Postciliodesmatophora</taxon>
        <taxon>Heterotrichea</taxon>
        <taxon>Heterotrichida</taxon>
        <taxon>Stentoridae</taxon>
        <taxon>Stentor</taxon>
    </lineage>
</organism>
<dbReference type="Gene3D" id="3.30.200.20">
    <property type="entry name" value="Phosphorylase Kinase, domain 1"/>
    <property type="match status" value="1"/>
</dbReference>
<dbReference type="Pfam" id="PF00069">
    <property type="entry name" value="Pkinase"/>
    <property type="match status" value="1"/>
</dbReference>
<evidence type="ECO:0000313" key="3">
    <source>
        <dbReference type="EMBL" id="OMJ89789.1"/>
    </source>
</evidence>
<gene>
    <name evidence="3" type="ORF">SteCoe_7962</name>
</gene>
<dbReference type="PROSITE" id="PS50011">
    <property type="entry name" value="PROTEIN_KINASE_DOM"/>
    <property type="match status" value="1"/>
</dbReference>
<dbReference type="InterPro" id="IPR011009">
    <property type="entry name" value="Kinase-like_dom_sf"/>
</dbReference>
<dbReference type="OrthoDB" id="4062651at2759"/>
<dbReference type="Gene3D" id="1.10.510.10">
    <property type="entry name" value="Transferase(Phosphotransferase) domain 1"/>
    <property type="match status" value="1"/>
</dbReference>
<dbReference type="GO" id="GO:0005524">
    <property type="term" value="F:ATP binding"/>
    <property type="evidence" value="ECO:0007669"/>
    <property type="project" value="InterPro"/>
</dbReference>
<comment type="caution">
    <text evidence="3">The sequence shown here is derived from an EMBL/GenBank/DDBJ whole genome shotgun (WGS) entry which is preliminary data.</text>
</comment>
<dbReference type="PANTHER" id="PTHR13902">
    <property type="entry name" value="SERINE/THREONINE-PROTEIN KINASE WNK WITH NO LYSINE -RELATED"/>
    <property type="match status" value="1"/>
</dbReference>
<dbReference type="EMBL" id="MPUH01000117">
    <property type="protein sequence ID" value="OMJ89789.1"/>
    <property type="molecule type" value="Genomic_DNA"/>
</dbReference>
<dbReference type="SUPFAM" id="SSF56112">
    <property type="entry name" value="Protein kinase-like (PK-like)"/>
    <property type="match status" value="1"/>
</dbReference>
<name>A0A1R2CL96_9CILI</name>
<accession>A0A1R2CL96</accession>
<dbReference type="Proteomes" id="UP000187209">
    <property type="component" value="Unassembled WGS sequence"/>
</dbReference>
<feature type="compositionally biased region" description="Polar residues" evidence="1">
    <location>
        <begin position="456"/>
        <end position="473"/>
    </location>
</feature>
<sequence>MGEQSDDDFFNSFPELSLTMEYSANRRFSRTSKILAEGKFKSIFLGYDNDFGREVAWSRINTNGLSVKEKAELMEDFRLFEKLDHPSILKLIYCSEDPDKNQIVTITELTTCTLKHYLRKKMRLIRLKVIKRWCKSILEAIKYFHARQIVHKNMKCDNIFIGASDGDIRVGVMGYTSRKIDDQKYDLKCFALSLIEMCTPLDLDYTKANMKTPPREMSMIENQNIKNFIISCFSEDSADSLLKHNFFTSDDLADNLPIKLVPIEDFYEISFEENPKGLKFIIILKKNCESLARHEFNYFEDVPEQVTESLITKNNVPGKYFTDFLNAIELELQRFMNLEATNKHIDIFKASTWSPFHFTSDKVSKNSKISINLGIQDLLNTSKVKLDMVYDHDLDTPQALAEDIVRQLQLDTSEIKTISKLITEKIAYSESETHSNYSQDLLDLTLEDNIHSRPGLNSTNEFSITSENSSLRNSYEPKIPDLTKSRSLSPINEDSKMCNKCKNLNSIIIKKLS</sequence>
<dbReference type="AlphaFoldDB" id="A0A1R2CL96"/>
<evidence type="ECO:0000256" key="1">
    <source>
        <dbReference type="SAM" id="MobiDB-lite"/>
    </source>
</evidence>
<proteinExistence type="predicted"/>